<dbReference type="InterPro" id="IPR006976">
    <property type="entry name" value="VanZ-like"/>
</dbReference>
<keyword evidence="3 5" id="KW-1133">Transmembrane helix</keyword>
<dbReference type="InterPro" id="IPR010432">
    <property type="entry name" value="RDD"/>
</dbReference>
<accession>A0A6G3ZU15</accession>
<comment type="subcellular location">
    <subcellularLocation>
        <location evidence="1">Membrane</location>
        <topology evidence="1">Multi-pass membrane protein</topology>
    </subcellularLocation>
</comment>
<feature type="transmembrane region" description="Helical" evidence="5">
    <location>
        <begin position="35"/>
        <end position="58"/>
    </location>
</feature>
<evidence type="ECO:0000256" key="4">
    <source>
        <dbReference type="ARBA" id="ARBA00023136"/>
    </source>
</evidence>
<evidence type="ECO:0000256" key="2">
    <source>
        <dbReference type="ARBA" id="ARBA00022692"/>
    </source>
</evidence>
<evidence type="ECO:0000259" key="7">
    <source>
        <dbReference type="Pfam" id="PF06271"/>
    </source>
</evidence>
<evidence type="ECO:0000256" key="3">
    <source>
        <dbReference type="ARBA" id="ARBA00022989"/>
    </source>
</evidence>
<feature type="transmembrane region" description="Helical" evidence="5">
    <location>
        <begin position="302"/>
        <end position="321"/>
    </location>
</feature>
<evidence type="ECO:0000259" key="6">
    <source>
        <dbReference type="Pfam" id="PF04892"/>
    </source>
</evidence>
<feature type="transmembrane region" description="Helical" evidence="5">
    <location>
        <begin position="333"/>
        <end position="360"/>
    </location>
</feature>
<gene>
    <name evidence="8" type="ORF">GK047_06685</name>
</gene>
<feature type="transmembrane region" description="Helical" evidence="5">
    <location>
        <begin position="112"/>
        <end position="132"/>
    </location>
</feature>
<keyword evidence="4 5" id="KW-0472">Membrane</keyword>
<protein>
    <submittedName>
        <fullName evidence="8">VanZ family protein</fullName>
    </submittedName>
</protein>
<feature type="transmembrane region" description="Helical" evidence="5">
    <location>
        <begin position="6"/>
        <end position="28"/>
    </location>
</feature>
<sequence length="380" mass="43777">MSYILPIKAAFIIFSLLAIFLIIPWLIYSYRKYGFFSLYATLIAYSFIYYMLSALFLVLLPLPETRNTCAIQSPGTIHYSLAPFSFVKDILKGSSLVWLKPTTYFQILKQRAFFQAAYNFLLLLPLGVYLRYFFQKRYYWKRAFVIGFSLSLFYEVTQLTGIYGIYKCPYRLFDVDDLILNSSGSLLGFLIAPIILALFPSKKSILAKTKEILKKNRVSPVPQLLALLIDTQFIHISCLLTVGLFVSSRVIEIIYTTIGLFVVLFIVPLVWKGKTIGSNIMKYKLIGPSGNSPSWQPLLKRFVALYLPWMISKFISVFTEIKLDLNSPLYSHQVWLSVGGFTFVVIMWSVLFIHAIMVVIRKGDRLFYFDHVANLTPRKK</sequence>
<feature type="transmembrane region" description="Helical" evidence="5">
    <location>
        <begin position="253"/>
        <end position="271"/>
    </location>
</feature>
<dbReference type="EMBL" id="JAAIKC010000001">
    <property type="protein sequence ID" value="NEW05706.1"/>
    <property type="molecule type" value="Genomic_DNA"/>
</dbReference>
<evidence type="ECO:0000313" key="8">
    <source>
        <dbReference type="EMBL" id="NEW05706.1"/>
    </source>
</evidence>
<dbReference type="GO" id="GO:0016020">
    <property type="term" value="C:membrane"/>
    <property type="evidence" value="ECO:0007669"/>
    <property type="project" value="UniProtKB-SubCell"/>
</dbReference>
<dbReference type="Pfam" id="PF06271">
    <property type="entry name" value="RDD"/>
    <property type="match status" value="1"/>
</dbReference>
<dbReference type="PANTHER" id="PTHR36834">
    <property type="entry name" value="MEMBRANE PROTEIN-RELATED"/>
    <property type="match status" value="1"/>
</dbReference>
<proteinExistence type="predicted"/>
<evidence type="ECO:0000256" key="1">
    <source>
        <dbReference type="ARBA" id="ARBA00004141"/>
    </source>
</evidence>
<comment type="caution">
    <text evidence="8">The sequence shown here is derived from an EMBL/GenBank/DDBJ whole genome shotgun (WGS) entry which is preliminary data.</text>
</comment>
<feature type="transmembrane region" description="Helical" evidence="5">
    <location>
        <begin position="144"/>
        <end position="166"/>
    </location>
</feature>
<feature type="transmembrane region" description="Helical" evidence="5">
    <location>
        <begin position="178"/>
        <end position="199"/>
    </location>
</feature>
<keyword evidence="2 5" id="KW-0812">Transmembrane</keyword>
<dbReference type="PANTHER" id="PTHR36834:SF1">
    <property type="entry name" value="INTEGRAL MEMBRANE PROTEIN"/>
    <property type="match status" value="1"/>
</dbReference>
<dbReference type="InterPro" id="IPR053150">
    <property type="entry name" value="Teicoplanin_resist-assoc"/>
</dbReference>
<reference evidence="8" key="1">
    <citation type="submission" date="2020-02" db="EMBL/GenBank/DDBJ databases">
        <authorList>
            <person name="Shen X.-R."/>
            <person name="Zhang Y.-X."/>
        </authorList>
    </citation>
    <scope>NUCLEOTIDE SEQUENCE</scope>
    <source>
        <strain evidence="8">SYP-B3998</strain>
    </source>
</reference>
<feature type="transmembrane region" description="Helical" evidence="5">
    <location>
        <begin position="224"/>
        <end position="247"/>
    </location>
</feature>
<evidence type="ECO:0000256" key="5">
    <source>
        <dbReference type="SAM" id="Phobius"/>
    </source>
</evidence>
<organism evidence="8">
    <name type="scientific">Paenibacillus sp. SYP-B3998</name>
    <dbReference type="NCBI Taxonomy" id="2678564"/>
    <lineage>
        <taxon>Bacteria</taxon>
        <taxon>Bacillati</taxon>
        <taxon>Bacillota</taxon>
        <taxon>Bacilli</taxon>
        <taxon>Bacillales</taxon>
        <taxon>Paenibacillaceae</taxon>
        <taxon>Paenibacillus</taxon>
    </lineage>
</organism>
<dbReference type="Pfam" id="PF04892">
    <property type="entry name" value="VanZ"/>
    <property type="match status" value="1"/>
</dbReference>
<feature type="domain" description="RDD" evidence="7">
    <location>
        <begin position="224"/>
        <end position="362"/>
    </location>
</feature>
<name>A0A6G3ZU15_9BACL</name>
<feature type="domain" description="VanZ-like" evidence="6">
    <location>
        <begin position="47"/>
        <end position="195"/>
    </location>
</feature>
<dbReference type="AlphaFoldDB" id="A0A6G3ZU15"/>